<dbReference type="InterPro" id="IPR016181">
    <property type="entry name" value="Acyl_CoA_acyltransferase"/>
</dbReference>
<dbReference type="EMBL" id="CP018145">
    <property type="protein sequence ID" value="ASJ55891.1"/>
    <property type="molecule type" value="Genomic_DNA"/>
</dbReference>
<sequence>MSYNIYTFAQRSDLNDQADELIEASWSAFMLNDEVANEYYGHLYDWFSSYQFMLTDETDKVMAVGNAIPFYWDGTVEGLPKGWDDVFLQGIEDYRQEKQPNALSALSISIDPHYRGLGLSKQMVTAMKDIAKENGLVHLVAPVRPSLKHKYPLTPMDKYVQWKTTDDAPFDPWVRTHWKLGAAIMQVAPESMLIRGSLTDWESWTGMKFPESGSYIIPDALVPVQVDVEKDEVIYIEPNIWMQHVL</sequence>
<accession>A0A220MLI8</accession>
<dbReference type="SUPFAM" id="SSF55729">
    <property type="entry name" value="Acyl-CoA N-acyltransferases (Nat)"/>
    <property type="match status" value="1"/>
</dbReference>
<dbReference type="Gene3D" id="3.40.630.30">
    <property type="match status" value="1"/>
</dbReference>
<dbReference type="KEGG" id="bfm:BP422_21450"/>
<evidence type="ECO:0000313" key="2">
    <source>
        <dbReference type="EMBL" id="ASJ55891.1"/>
    </source>
</evidence>
<feature type="domain" description="N-acetyltransferase" evidence="1">
    <location>
        <begin position="21"/>
        <end position="141"/>
    </location>
</feature>
<keyword evidence="2" id="KW-0808">Transferase</keyword>
<organism evidence="2 3">
    <name type="scientific">Brevibacillus formosus</name>
    <dbReference type="NCBI Taxonomy" id="54913"/>
    <lineage>
        <taxon>Bacteria</taxon>
        <taxon>Bacillati</taxon>
        <taxon>Bacillota</taxon>
        <taxon>Bacilli</taxon>
        <taxon>Bacillales</taxon>
        <taxon>Paenibacillaceae</taxon>
        <taxon>Brevibacillus</taxon>
    </lineage>
</organism>
<protein>
    <submittedName>
        <fullName evidence="2">GNAT family N-acetyltransferase</fullName>
    </submittedName>
</protein>
<dbReference type="AlphaFoldDB" id="A0A220MLI8"/>
<dbReference type="Pfam" id="PF00583">
    <property type="entry name" value="Acetyltransf_1"/>
    <property type="match status" value="1"/>
</dbReference>
<dbReference type="GO" id="GO:0016747">
    <property type="term" value="F:acyltransferase activity, transferring groups other than amino-acyl groups"/>
    <property type="evidence" value="ECO:0007669"/>
    <property type="project" value="InterPro"/>
</dbReference>
<dbReference type="CDD" id="cd04301">
    <property type="entry name" value="NAT_SF"/>
    <property type="match status" value="1"/>
</dbReference>
<reference evidence="2 3" key="1">
    <citation type="submission" date="2016-11" db="EMBL/GenBank/DDBJ databases">
        <authorList>
            <person name="Jaros S."/>
            <person name="Januszkiewicz K."/>
            <person name="Wedrychowicz H."/>
        </authorList>
    </citation>
    <scope>NUCLEOTIDE SEQUENCE [LARGE SCALE GENOMIC DNA]</scope>
    <source>
        <strain evidence="2 3">NF2</strain>
    </source>
</reference>
<name>A0A220MLI8_9BACL</name>
<evidence type="ECO:0000259" key="1">
    <source>
        <dbReference type="Pfam" id="PF00583"/>
    </source>
</evidence>
<dbReference type="InterPro" id="IPR000182">
    <property type="entry name" value="GNAT_dom"/>
</dbReference>
<gene>
    <name evidence="2" type="ORF">BP422_21450</name>
</gene>
<dbReference type="RefSeq" id="WP_088909513.1">
    <property type="nucleotide sequence ID" value="NZ_CP018145.1"/>
</dbReference>
<evidence type="ECO:0000313" key="3">
    <source>
        <dbReference type="Proteomes" id="UP000197781"/>
    </source>
</evidence>
<dbReference type="Proteomes" id="UP000197781">
    <property type="component" value="Chromosome"/>
</dbReference>
<proteinExistence type="predicted"/>